<dbReference type="InterPro" id="IPR035513">
    <property type="entry name" value="Invertase/methylesterase_inhib"/>
</dbReference>
<dbReference type="AlphaFoldDB" id="A0A1S4AHP1"/>
<feature type="chain" id="PRO_5010190044" evidence="2">
    <location>
        <begin position="22"/>
        <end position="210"/>
    </location>
</feature>
<dbReference type="SMART" id="SM00856">
    <property type="entry name" value="PMEI"/>
    <property type="match status" value="1"/>
</dbReference>
<dbReference type="Pfam" id="PF04043">
    <property type="entry name" value="PMEI"/>
    <property type="match status" value="1"/>
</dbReference>
<dbReference type="InterPro" id="IPR006501">
    <property type="entry name" value="Pectinesterase_inhib_dom"/>
</dbReference>
<evidence type="ECO:0000259" key="3">
    <source>
        <dbReference type="SMART" id="SM00856"/>
    </source>
</evidence>
<dbReference type="RefSeq" id="XP_016476171.1">
    <property type="nucleotide sequence ID" value="XM_016620685.1"/>
</dbReference>
<organism evidence="4 5">
    <name type="scientific">Nicotiana tabacum</name>
    <name type="common">Common tobacco</name>
    <dbReference type="NCBI Taxonomy" id="4097"/>
    <lineage>
        <taxon>Eukaryota</taxon>
        <taxon>Viridiplantae</taxon>
        <taxon>Streptophyta</taxon>
        <taxon>Embryophyta</taxon>
        <taxon>Tracheophyta</taxon>
        <taxon>Spermatophyta</taxon>
        <taxon>Magnoliopsida</taxon>
        <taxon>eudicotyledons</taxon>
        <taxon>Gunneridae</taxon>
        <taxon>Pentapetalae</taxon>
        <taxon>asterids</taxon>
        <taxon>lamiids</taxon>
        <taxon>Solanales</taxon>
        <taxon>Solanaceae</taxon>
        <taxon>Nicotianoideae</taxon>
        <taxon>Nicotianeae</taxon>
        <taxon>Nicotiana</taxon>
    </lineage>
</organism>
<dbReference type="GeneID" id="107797764"/>
<sequence length="210" mass="23435">MGKINIPLLLLVLSVVAVVESSTSRLRPHSTFIETQCRRTRYPEPCVTFLSKFVNPTSQDPQEIAQAALKVSLVRALHTKAYIAKVCKEPKTMKAKDYQAIKECFVHISHGVSQLKNAVKELHNLKLDGQLEEFLWHQNNVQTWLSTVLTDAYTCMDGLSGYSKGGKVKATIKAKVLNVAQFTSNALALFNGFAARYKTSHHASYDNNKP</sequence>
<dbReference type="PANTHER" id="PTHR31080:SF148">
    <property type="entry name" value="21 KDA PROTEIN-LIKE"/>
    <property type="match status" value="1"/>
</dbReference>
<evidence type="ECO:0000313" key="5">
    <source>
        <dbReference type="RefSeq" id="XP_016476171.1"/>
    </source>
</evidence>
<evidence type="ECO:0000256" key="1">
    <source>
        <dbReference type="ARBA" id="ARBA00022729"/>
    </source>
</evidence>
<dbReference type="PaxDb" id="4097-A0A1S4AHP1"/>
<feature type="domain" description="Pectinesterase inhibitor" evidence="3">
    <location>
        <begin position="28"/>
        <end position="189"/>
    </location>
</feature>
<dbReference type="SUPFAM" id="SSF101148">
    <property type="entry name" value="Plant invertase/pectin methylesterase inhibitor"/>
    <property type="match status" value="1"/>
</dbReference>
<dbReference type="NCBIfam" id="TIGR01614">
    <property type="entry name" value="PME_inhib"/>
    <property type="match status" value="1"/>
</dbReference>
<feature type="signal peptide" evidence="2">
    <location>
        <begin position="1"/>
        <end position="21"/>
    </location>
</feature>
<dbReference type="KEGG" id="nta:107797764"/>
<dbReference type="PANTHER" id="PTHR31080">
    <property type="entry name" value="PECTINESTERASE INHIBITOR-LIKE"/>
    <property type="match status" value="1"/>
</dbReference>
<dbReference type="CDD" id="cd15798">
    <property type="entry name" value="PMEI-like_3"/>
    <property type="match status" value="1"/>
</dbReference>
<protein>
    <submittedName>
        <fullName evidence="5">21 kDa protein-like</fullName>
    </submittedName>
    <submittedName>
        <fullName evidence="5">Pectinesterase inhibitor 9-like</fullName>
    </submittedName>
</protein>
<keyword evidence="4" id="KW-1185">Reference proteome</keyword>
<proteinExistence type="predicted"/>
<keyword evidence="1 2" id="KW-0732">Signal</keyword>
<dbReference type="OMA" id="FMWHESN"/>
<dbReference type="Proteomes" id="UP000790787">
    <property type="component" value="Chromosome 23"/>
</dbReference>
<dbReference type="GO" id="GO:0004857">
    <property type="term" value="F:enzyme inhibitor activity"/>
    <property type="evidence" value="ECO:0000318"/>
    <property type="project" value="GO_Central"/>
</dbReference>
<dbReference type="InterPro" id="IPR051955">
    <property type="entry name" value="PME_Inhibitor"/>
</dbReference>
<dbReference type="GO" id="GO:0009505">
    <property type="term" value="C:plant-type cell wall"/>
    <property type="evidence" value="ECO:0000318"/>
    <property type="project" value="GO_Central"/>
</dbReference>
<reference evidence="4" key="1">
    <citation type="journal article" date="2014" name="Nat. Commun.">
        <title>The tobacco genome sequence and its comparison with those of tomato and potato.</title>
        <authorList>
            <person name="Sierro N."/>
            <person name="Battey J.N."/>
            <person name="Ouadi S."/>
            <person name="Bakaher N."/>
            <person name="Bovet L."/>
            <person name="Willig A."/>
            <person name="Goepfert S."/>
            <person name="Peitsch M.C."/>
            <person name="Ivanov N.V."/>
        </authorList>
    </citation>
    <scope>NUCLEOTIDE SEQUENCE [LARGE SCALE GENOMIC DNA]</scope>
</reference>
<dbReference type="STRING" id="4097.A0A1S4AHP1"/>
<dbReference type="Gene3D" id="1.20.140.40">
    <property type="entry name" value="Invertase/pectin methylesterase inhibitor family protein"/>
    <property type="match status" value="1"/>
</dbReference>
<dbReference type="RefSeq" id="XP_016476171.1">
    <property type="nucleotide sequence ID" value="XM_016620685.2"/>
</dbReference>
<evidence type="ECO:0000256" key="2">
    <source>
        <dbReference type="SAM" id="SignalP"/>
    </source>
</evidence>
<dbReference type="GO" id="GO:0009827">
    <property type="term" value="P:plant-type cell wall modification"/>
    <property type="evidence" value="ECO:0000318"/>
    <property type="project" value="GO_Central"/>
</dbReference>
<dbReference type="OrthoDB" id="1430376at2759"/>
<gene>
    <name evidence="5" type="primary">LOC107797764</name>
</gene>
<name>A0A1S4AHP1_TOBAC</name>
<reference evidence="5" key="2">
    <citation type="submission" date="2025-08" db="UniProtKB">
        <authorList>
            <consortium name="RefSeq"/>
        </authorList>
    </citation>
    <scope>IDENTIFICATION</scope>
    <source>
        <tissue evidence="5">Leaf</tissue>
    </source>
</reference>
<accession>A0A1S4AHP1</accession>
<evidence type="ECO:0000313" key="4">
    <source>
        <dbReference type="Proteomes" id="UP000790787"/>
    </source>
</evidence>